<organism evidence="14 15">
    <name type="scientific">Tenebrio molitor</name>
    <name type="common">Yellow mealworm beetle</name>
    <dbReference type="NCBI Taxonomy" id="7067"/>
    <lineage>
        <taxon>Eukaryota</taxon>
        <taxon>Metazoa</taxon>
        <taxon>Ecdysozoa</taxon>
        <taxon>Arthropoda</taxon>
        <taxon>Hexapoda</taxon>
        <taxon>Insecta</taxon>
        <taxon>Pterygota</taxon>
        <taxon>Neoptera</taxon>
        <taxon>Endopterygota</taxon>
        <taxon>Coleoptera</taxon>
        <taxon>Polyphaga</taxon>
        <taxon>Cucujiformia</taxon>
        <taxon>Tenebrionidae</taxon>
        <taxon>Tenebrio</taxon>
    </lineage>
</organism>
<dbReference type="GO" id="GO:0035091">
    <property type="term" value="F:phosphatidylinositol binding"/>
    <property type="evidence" value="ECO:0007669"/>
    <property type="project" value="InterPro"/>
</dbReference>
<feature type="compositionally biased region" description="Basic and acidic residues" evidence="11">
    <location>
        <begin position="978"/>
        <end position="990"/>
    </location>
</feature>
<dbReference type="Gene3D" id="1.10.30.10">
    <property type="entry name" value="High mobility group box domain"/>
    <property type="match status" value="1"/>
</dbReference>
<dbReference type="CDD" id="cd15513">
    <property type="entry name" value="PHD5_KMT2C_like"/>
    <property type="match status" value="1"/>
</dbReference>
<proteinExistence type="inferred from homology"/>
<reference evidence="14" key="1">
    <citation type="journal article" date="2020" name="J Insects Food Feed">
        <title>The yellow mealworm (Tenebrio molitor) genome: a resource for the emerging insects as food and feed industry.</title>
        <authorList>
            <person name="Eriksson T."/>
            <person name="Andere A."/>
            <person name="Kelstrup H."/>
            <person name="Emery V."/>
            <person name="Picard C."/>
        </authorList>
    </citation>
    <scope>NUCLEOTIDE SEQUENCE</scope>
    <source>
        <strain evidence="14">Stoneville</strain>
        <tissue evidence="14">Whole head</tissue>
    </source>
</reference>
<feature type="compositionally biased region" description="Polar residues" evidence="11">
    <location>
        <begin position="2520"/>
        <end position="2531"/>
    </location>
</feature>
<dbReference type="EMBL" id="JABDTM020026473">
    <property type="protein sequence ID" value="KAH0811896.1"/>
    <property type="molecule type" value="Genomic_DNA"/>
</dbReference>
<dbReference type="Proteomes" id="UP000719412">
    <property type="component" value="Unassembled WGS sequence"/>
</dbReference>
<dbReference type="GO" id="GO:0008270">
    <property type="term" value="F:zinc ion binding"/>
    <property type="evidence" value="ECO:0007669"/>
    <property type="project" value="UniProtKB-KW"/>
</dbReference>
<reference evidence="14" key="2">
    <citation type="submission" date="2021-08" db="EMBL/GenBank/DDBJ databases">
        <authorList>
            <person name="Eriksson T."/>
        </authorList>
    </citation>
    <scope>NUCLEOTIDE SEQUENCE</scope>
    <source>
        <strain evidence="14">Stoneville</strain>
        <tissue evidence="14">Whole head</tissue>
    </source>
</reference>
<keyword evidence="15" id="KW-1185">Reference proteome</keyword>
<dbReference type="PANTHER" id="PTHR45888">
    <property type="entry name" value="HL01030P-RELATED"/>
    <property type="match status" value="1"/>
</dbReference>
<feature type="compositionally biased region" description="Basic residues" evidence="11">
    <location>
        <begin position="1885"/>
        <end position="1896"/>
    </location>
</feature>
<feature type="region of interest" description="Disordered" evidence="11">
    <location>
        <begin position="2506"/>
        <end position="2630"/>
    </location>
</feature>
<dbReference type="SMART" id="SM00249">
    <property type="entry name" value="PHD"/>
    <property type="match status" value="5"/>
</dbReference>
<feature type="domain" description="PX" evidence="13">
    <location>
        <begin position="28"/>
        <end position="164"/>
    </location>
</feature>
<feature type="compositionally biased region" description="Polar residues" evidence="11">
    <location>
        <begin position="780"/>
        <end position="796"/>
    </location>
</feature>
<dbReference type="GO" id="GO:0044666">
    <property type="term" value="C:MLL3/4 complex"/>
    <property type="evidence" value="ECO:0007669"/>
    <property type="project" value="TreeGrafter"/>
</dbReference>
<comment type="subcellular location">
    <subcellularLocation>
        <location evidence="1">Nucleus</location>
    </subcellularLocation>
</comment>
<feature type="compositionally biased region" description="Low complexity" evidence="11">
    <location>
        <begin position="2269"/>
        <end position="2283"/>
    </location>
</feature>
<dbReference type="Gene3D" id="1.20.1270.60">
    <property type="entry name" value="Arfaptin homology (AH) domain/BAR domain"/>
    <property type="match status" value="1"/>
</dbReference>
<dbReference type="PROSITE" id="PS50195">
    <property type="entry name" value="PX"/>
    <property type="match status" value="1"/>
</dbReference>
<feature type="region of interest" description="Disordered" evidence="11">
    <location>
        <begin position="1118"/>
        <end position="1142"/>
    </location>
</feature>
<dbReference type="InterPro" id="IPR019787">
    <property type="entry name" value="Znf_PHD-finger"/>
</dbReference>
<dbReference type="GO" id="GO:0045944">
    <property type="term" value="P:positive regulation of transcription by RNA polymerase II"/>
    <property type="evidence" value="ECO:0007669"/>
    <property type="project" value="TreeGrafter"/>
</dbReference>
<feature type="region of interest" description="Disordered" evidence="11">
    <location>
        <begin position="915"/>
        <end position="995"/>
    </location>
</feature>
<evidence type="ECO:0000259" key="13">
    <source>
        <dbReference type="PROSITE" id="PS50195"/>
    </source>
</evidence>
<gene>
    <name evidence="14" type="ORF">GEV33_010896</name>
</gene>
<feature type="region of interest" description="Disordered" evidence="11">
    <location>
        <begin position="1961"/>
        <end position="1991"/>
    </location>
</feature>
<keyword evidence="6" id="KW-0862">Zinc</keyword>
<dbReference type="InterPro" id="IPR027267">
    <property type="entry name" value="AH/BAR_dom_sf"/>
</dbReference>
<dbReference type="Pfam" id="PF00787">
    <property type="entry name" value="PX"/>
    <property type="match status" value="1"/>
</dbReference>
<dbReference type="InterPro" id="IPR036871">
    <property type="entry name" value="PX_dom_sf"/>
</dbReference>
<evidence type="ECO:0000256" key="2">
    <source>
        <dbReference type="ARBA" id="ARBA00010883"/>
    </source>
</evidence>
<dbReference type="SUPFAM" id="SSF57903">
    <property type="entry name" value="FYVE/PHD zinc finger"/>
    <property type="match status" value="5"/>
</dbReference>
<keyword evidence="5 10" id="KW-0863">Zinc-finger</keyword>
<accession>A0A8J6LGA2</accession>
<comment type="similarity">
    <text evidence="2">Belongs to the sorting nexin family.</text>
</comment>
<dbReference type="CDD" id="cd15514">
    <property type="entry name" value="PHD6_KMT2C_like"/>
    <property type="match status" value="1"/>
</dbReference>
<dbReference type="InterPro" id="IPR013083">
    <property type="entry name" value="Znf_RING/FYVE/PHD"/>
</dbReference>
<feature type="region of interest" description="Disordered" evidence="11">
    <location>
        <begin position="2242"/>
        <end position="2283"/>
    </location>
</feature>
<feature type="compositionally biased region" description="Polar residues" evidence="11">
    <location>
        <begin position="2178"/>
        <end position="2187"/>
    </location>
</feature>
<feature type="compositionally biased region" description="Low complexity" evidence="11">
    <location>
        <begin position="2104"/>
        <end position="2126"/>
    </location>
</feature>
<feature type="compositionally biased region" description="Basic and acidic residues" evidence="11">
    <location>
        <begin position="1961"/>
        <end position="1970"/>
    </location>
</feature>
<dbReference type="InterPro" id="IPR001965">
    <property type="entry name" value="Znf_PHD"/>
</dbReference>
<dbReference type="GO" id="GO:0003713">
    <property type="term" value="F:transcription coactivator activity"/>
    <property type="evidence" value="ECO:0007669"/>
    <property type="project" value="TreeGrafter"/>
</dbReference>
<evidence type="ECO:0000256" key="9">
    <source>
        <dbReference type="ARBA" id="ARBA00023242"/>
    </source>
</evidence>
<protein>
    <submittedName>
        <fullName evidence="14">Uncharacterized protein</fullName>
    </submittedName>
</protein>
<feature type="compositionally biased region" description="Polar residues" evidence="11">
    <location>
        <begin position="2595"/>
        <end position="2618"/>
    </location>
</feature>
<evidence type="ECO:0000256" key="6">
    <source>
        <dbReference type="ARBA" id="ARBA00022833"/>
    </source>
</evidence>
<feature type="region of interest" description="Disordered" evidence="11">
    <location>
        <begin position="1855"/>
        <end position="1896"/>
    </location>
</feature>
<evidence type="ECO:0000256" key="1">
    <source>
        <dbReference type="ARBA" id="ARBA00004123"/>
    </source>
</evidence>
<evidence type="ECO:0000256" key="10">
    <source>
        <dbReference type="PROSITE-ProRule" id="PRU00146"/>
    </source>
</evidence>
<dbReference type="InterPro" id="IPR011011">
    <property type="entry name" value="Znf_FYVE_PHD"/>
</dbReference>
<feature type="compositionally biased region" description="Acidic residues" evidence="11">
    <location>
        <begin position="915"/>
        <end position="928"/>
    </location>
</feature>
<feature type="compositionally biased region" description="Basic and acidic residues" evidence="11">
    <location>
        <begin position="480"/>
        <end position="524"/>
    </location>
</feature>
<dbReference type="PROSITE" id="PS50016">
    <property type="entry name" value="ZF_PHD_2"/>
    <property type="match status" value="4"/>
</dbReference>
<dbReference type="InterPro" id="IPR001683">
    <property type="entry name" value="PX_dom"/>
</dbReference>
<dbReference type="SUPFAM" id="SSF64268">
    <property type="entry name" value="PX domain"/>
    <property type="match status" value="1"/>
</dbReference>
<dbReference type="FunFam" id="3.30.40.10:FF:000407">
    <property type="entry name" value="Histone-lysine N-methyltransferase MLL3"/>
    <property type="match status" value="1"/>
</dbReference>
<feature type="compositionally biased region" description="Low complexity" evidence="11">
    <location>
        <begin position="938"/>
        <end position="952"/>
    </location>
</feature>
<feature type="region of interest" description="Disordered" evidence="11">
    <location>
        <begin position="2311"/>
        <end position="2344"/>
    </location>
</feature>
<sequence>MENKSTKSKKNIDKNKHKEDTILNHIEISVAESEKRANGTLNLREFYTVYLIETKLTDSEFQNKFPKLTTVWRRYTEFEQLRGYLEVTHPYIVLPPLPEKRVMFGWQKISSDTFDPNFVDRRRAGLENFLLRIASHPVLKDSRVVFMVALQAWLARLRNRSTNASTAFKKRHGPRSGFGSLRMRSNWQLRIKSAEMTVQRWLAQLRMRVGVAALNRASHVCKAIMKTTLHDSVIAGYLQLMENKLKALNLSIRLRNTDPRFESIKEYSQIFQNNLNNLLKARSRVAEKQYNVHKLHANYGRVFSEWSVVERDMGDALQKTGHYLDSLASSIDAGLEDEELLADQLKEYLFFANSLQNVCKNYEYHQLQLEGAEDNVASKNVERNKAQQGKTSLMSRLFGAVDTDEVRELKVNLLDQQIQEGAAAVNTSKTNLKRQLRNNLHVIEDGLRRMQEEIERRQRENSISYGENLEELAEELQKINEEETTEEQKEKEGQFVGDKKREEVLTSDDKEQLQPVRLGDDVRPRKNGQCSWGRGARIDMSVILALVKPEGLDDAEDQAIDDNRISLSDAVKMTVVVMSSLSPFVDPCSERERAAGLPVALAQTFLPLSCGVSRSRGCCAGGHKPGRGDSCLTMEHISLLRLTISDLFVFIVQCCQNMTFMSKCAKSNVSDPVPHLGACTVKPAWPNEESCGVKTLEGSKLKCPAPISRLRVEKIEGGLMVAGVVVAANCQIILPIFGFLFLLVGCVLTAAIEKGGGTCMLCWPRKRGPGAIAVGPPQCPHSQVSSTRSSLASSPHSQCPTPLPFLVTSGSVGGLVPVTAQLSPDQPFGSIRSLAAGREVASFPLSRTPTPPPSAFERLGSPNLVQVPDEEKLVDSSFDRVHRNGPRKSVSIFLKMEEIAQGLDPDDLMDLEEAEGSDLDEEEDELIDDPLPSPFQFPSSGSAATSAASSPPNTDDISLPFSFSGKPLSVKRGRGRPRREGGDRHSDSEMPSRLTGVLTGKPAQRRQGTGNRIRKLKPLGYPRKKIKQLDRIDLDLSCITPSPVDEMPLVDPETGTLIFTEREKPAPILEELPYFPEQWPGKVCAFCNLGERSQLGQGQMLRLICPEGFIPQRVVSDPAENMSNSMPTPEREAGDKSPRGPVTCRRQKSFNKCRHPSLTSEYVDELTIIGYTEEPHVSTLFDSSGYFYAHRSCAAWSHGVTKNGVRAGWQCRKCRICQVCRITGDETKLMTCEQCDKIYHSTCQRPIVTSIPKYGWKCRCCRVCGDCGSRTPGAGLSSRWHSHYTVCDSCYQQRNKGFSCPLCHRAYRAHAHREMVQCTLCRKFVHGTCDPEADLVTYHQRKESHPEYEYVCLMCKNLTQPAGLLSKRNSIEDANECVAPPQESPYDETAEFDTPYPVDAIRNMGLGKGKPYSASKIAKKRLGLGGAGASGRPKGVGKGIPGKVGFMKRQRMTEFGRKRGPKAKMRGVFGVPGVGLQRPVSDGKNDEEPGVENRLVLCSAKDKFVLTQDICVMCGALGTDQEGCLIACVQCGQCYHPYCVNVKVTKVILQKGWRCLDCTVCEGCGQRNDEGRLILCDDCDISYHIYCMDPPLDYVPHGNWKCKWCAICQTCGATDPGFNCSWMNSFNECGPCASHVNCPSCSEPYSEGDLIIQCVQCERWLHGTCDAIKTEEDAEKCAEEGYNCLLCRPRDVPPPHLIPSATAIKPPTPTKSPEVKSNNNYYVDGVYLSEAGFSLIKSLSLEQHGTRKKRKKIATVQDKEAGIMATIESVVAGSSTDNMLEDSAKLELVDVKEEPQETHKEGMMWMKDDGPPPEGFTIFTMENGISVLRRKRQRNLQKLGIGGFLVRMRGIRNGQDNDDIDVLPGQSNPSGSDLQMPLPVEAEKPRRKPVRRKAKSKLAETFPPYLQEAFFGKDLLDSTKEVDSSSSDEEKNYSDVDKTIQLTQDEIKAVAAVSAKHEIGGESMDNKQISDKSVGNKAPVVPKEEEDENTEDLKDVLAIPGDLLDTELVNTIMNEGDAELNKNAESLDALTATNLPDETDITSTLVRASTSKDTKDELSDILGPHFNLEPMPNINGKDVEDIFKESQESNVFPIQNSSTFAGSTPHTITQHTVTTPPVRPTTLPTVNQSNMNSPLNFPPQSPYQSEYSNSPQFSPAFSEPPSPWVSVNDGNDLDTPPAGSQSTYNQRSSEKMKADEGLGSGATISAVLYANMNHPEWKTEFPNWSDRYKQILKKWRTLSSDQKSPYLQKARDNRSALRMKKQQQMNKDATSASPATTPKAPPVAAAPVSNTIIPSTQVSAIVAPVSEVCTQQSRPTPSLTTASTSSVSVSPPVTPRPASLTPSPSIQQQFTVHGQFLGPGDHCGPAPNVTVNPLYQPNVVNEQTPTLPLLRTNNIQQQTTPPASDQQIRVLTPSEIMRTLPSLCQENYEPQPLDQEKVALQRKSAHEAEQERQWKQLQALRQQQAQQQQNVIQEQRVQCKVTFHEFFKDKSVHFAAIARVQRQISDPTPFPQEQTPQELSPVTSPSPNPRQLLSMGIKSPTFPHPVQTPMRPPPPAQTPIEFTPENDPYVKPPSTPKLPQPTFQPRLPADPYAHQPSTPRPQFQIRPTLQAEGSSSKAAVQEVGRSIVGG</sequence>
<feature type="compositionally biased region" description="Polar residues" evidence="11">
    <location>
        <begin position="2142"/>
        <end position="2155"/>
    </location>
</feature>
<dbReference type="SUPFAM" id="SSF47095">
    <property type="entry name" value="HMG-box"/>
    <property type="match status" value="1"/>
</dbReference>
<keyword evidence="9" id="KW-0539">Nucleus</keyword>
<evidence type="ECO:0000256" key="5">
    <source>
        <dbReference type="ARBA" id="ARBA00022771"/>
    </source>
</evidence>
<feature type="domain" description="PHD-type" evidence="12">
    <location>
        <begin position="1214"/>
        <end position="1264"/>
    </location>
</feature>
<dbReference type="Pfam" id="PF00628">
    <property type="entry name" value="PHD"/>
    <property type="match status" value="1"/>
</dbReference>
<evidence type="ECO:0000259" key="12">
    <source>
        <dbReference type="PROSITE" id="PS50016"/>
    </source>
</evidence>
<dbReference type="CDD" id="cd06864">
    <property type="entry name" value="PX_SNX4"/>
    <property type="match status" value="1"/>
</dbReference>
<dbReference type="InterPro" id="IPR034902">
    <property type="entry name" value="PX_SNX4"/>
</dbReference>
<evidence type="ECO:0000256" key="4">
    <source>
        <dbReference type="ARBA" id="ARBA00022737"/>
    </source>
</evidence>
<dbReference type="InterPro" id="IPR036910">
    <property type="entry name" value="HMG_box_dom_sf"/>
</dbReference>
<evidence type="ECO:0000313" key="15">
    <source>
        <dbReference type="Proteomes" id="UP000719412"/>
    </source>
</evidence>
<feature type="domain" description="PHD-type" evidence="12">
    <location>
        <begin position="1508"/>
        <end position="1561"/>
    </location>
</feature>
<dbReference type="FunFam" id="1.10.30.10:FF:000009">
    <property type="entry name" value="Histone-lysine N-methyltransferase"/>
    <property type="match status" value="1"/>
</dbReference>
<keyword evidence="8" id="KW-0804">Transcription</keyword>
<comment type="caution">
    <text evidence="14">The sequence shown here is derived from an EMBL/GenBank/DDBJ whole genome shotgun (WGS) entry which is preliminary data.</text>
</comment>
<feature type="domain" description="PHD-type" evidence="12">
    <location>
        <begin position="1558"/>
        <end position="1608"/>
    </location>
</feature>
<keyword evidence="4" id="KW-0677">Repeat</keyword>
<dbReference type="SMART" id="SM00312">
    <property type="entry name" value="PX"/>
    <property type="match status" value="1"/>
</dbReference>
<dbReference type="CDD" id="cd15512">
    <property type="entry name" value="PHD4_KMT2C_like"/>
    <property type="match status" value="1"/>
</dbReference>
<feature type="compositionally biased region" description="Low complexity" evidence="11">
    <location>
        <begin position="2313"/>
        <end position="2339"/>
    </location>
</feature>
<feature type="compositionally biased region" description="Basic and acidic residues" evidence="11">
    <location>
        <begin position="1129"/>
        <end position="1138"/>
    </location>
</feature>
<evidence type="ECO:0000256" key="3">
    <source>
        <dbReference type="ARBA" id="ARBA00022723"/>
    </source>
</evidence>
<dbReference type="Gene3D" id="3.30.40.10">
    <property type="entry name" value="Zinc/RING finger domain, C3HC4 (zinc finger)"/>
    <property type="match status" value="4"/>
</dbReference>
<feature type="region of interest" description="Disordered" evidence="11">
    <location>
        <begin position="2099"/>
        <end position="2198"/>
    </location>
</feature>
<feature type="region of interest" description="Disordered" evidence="11">
    <location>
        <begin position="480"/>
        <end position="525"/>
    </location>
</feature>
<keyword evidence="3" id="KW-0479">Metal-binding</keyword>
<dbReference type="Gene3D" id="3.30.1520.10">
    <property type="entry name" value="Phox-like domain"/>
    <property type="match status" value="1"/>
</dbReference>
<evidence type="ECO:0000313" key="14">
    <source>
        <dbReference type="EMBL" id="KAH0811896.1"/>
    </source>
</evidence>
<feature type="compositionally biased region" description="Pro residues" evidence="11">
    <location>
        <begin position="2570"/>
        <end position="2579"/>
    </location>
</feature>
<feature type="region of interest" description="Disordered" evidence="11">
    <location>
        <begin position="777"/>
        <end position="796"/>
    </location>
</feature>
<dbReference type="GO" id="GO:0042800">
    <property type="term" value="F:histone H3K4 methyltransferase activity"/>
    <property type="evidence" value="ECO:0007669"/>
    <property type="project" value="TreeGrafter"/>
</dbReference>
<keyword evidence="7" id="KW-0805">Transcription regulation</keyword>
<evidence type="ECO:0000256" key="7">
    <source>
        <dbReference type="ARBA" id="ARBA00023015"/>
    </source>
</evidence>
<evidence type="ECO:0000256" key="8">
    <source>
        <dbReference type="ARBA" id="ARBA00023163"/>
    </source>
</evidence>
<feature type="domain" description="PHD-type" evidence="12">
    <location>
        <begin position="1635"/>
        <end position="1690"/>
    </location>
</feature>
<dbReference type="FunFam" id="3.30.40.10:FF:000548">
    <property type="entry name" value="Putative Histone-lysine N-methyltransferase MLL3"/>
    <property type="match status" value="1"/>
</dbReference>
<evidence type="ECO:0000256" key="11">
    <source>
        <dbReference type="SAM" id="MobiDB-lite"/>
    </source>
</evidence>
<dbReference type="PANTHER" id="PTHR45888:SF6">
    <property type="entry name" value="HL01030P-RELATED"/>
    <property type="match status" value="1"/>
</dbReference>
<dbReference type="CDD" id="cd15510">
    <property type="entry name" value="PHD2_KMT2C_like"/>
    <property type="match status" value="1"/>
</dbReference>
<name>A0A8J6LGA2_TENMO</name>